<dbReference type="HOGENOM" id="CLU_432695_0_0_12"/>
<dbReference type="RefSeq" id="WP_013314413.1">
    <property type="nucleotide sequence ID" value="NC_014484.1"/>
</dbReference>
<accession>E0RNI3</accession>
<reference key="1">
    <citation type="submission" date="2009-08" db="EMBL/GenBank/DDBJ databases">
        <title>The genome sequence of Spirochaeta thermophila DSM6192.</title>
        <authorList>
            <person name="Angelov A."/>
            <person name="Mientus M."/>
            <person name="Wittenberg S."/>
            <person name="Lehmann R."/>
            <person name="Liesegang H."/>
            <person name="Daniel R."/>
            <person name="Liebl W."/>
        </authorList>
    </citation>
    <scope>NUCLEOTIDE SEQUENCE</scope>
    <source>
        <strain>DSM 6192</strain>
    </source>
</reference>
<dbReference type="PROSITE" id="PS50883">
    <property type="entry name" value="EAL"/>
    <property type="match status" value="1"/>
</dbReference>
<dbReference type="SMART" id="SM00052">
    <property type="entry name" value="EAL"/>
    <property type="match status" value="1"/>
</dbReference>
<feature type="transmembrane region" description="Helical" evidence="1">
    <location>
        <begin position="78"/>
        <end position="96"/>
    </location>
</feature>
<dbReference type="PANTHER" id="PTHR33121">
    <property type="entry name" value="CYCLIC DI-GMP PHOSPHODIESTERASE PDEF"/>
    <property type="match status" value="1"/>
</dbReference>
<dbReference type="InterPro" id="IPR043128">
    <property type="entry name" value="Rev_trsase/Diguanyl_cyclase"/>
</dbReference>
<gene>
    <name evidence="4" type="ordered locus">STHERM_c16340</name>
</gene>
<dbReference type="PROSITE" id="PS50887">
    <property type="entry name" value="GGDEF"/>
    <property type="match status" value="1"/>
</dbReference>
<reference evidence="4 5" key="2">
    <citation type="journal article" date="2010" name="J. Bacteriol.">
        <title>Genome sequence of the polysaccharide-degrading, thermophilic anaerobe Spirochaeta thermophila DSM 6192.</title>
        <authorList>
            <person name="Angelov A."/>
            <person name="Liebl S."/>
            <person name="Ballschmiter M."/>
            <person name="Bomeke M."/>
            <person name="Lehmann R."/>
            <person name="Liesegang H."/>
            <person name="Daniel R."/>
            <person name="Liebl W."/>
        </authorList>
    </citation>
    <scope>NUCLEOTIDE SEQUENCE [LARGE SCALE GENOMIC DNA]</scope>
    <source>
        <strain evidence="5">ATCC 49972 / DSM 6192 / RI 19.B1</strain>
    </source>
</reference>
<dbReference type="GO" id="GO:0071111">
    <property type="term" value="F:cyclic-guanylate-specific phosphodiesterase activity"/>
    <property type="evidence" value="ECO:0007669"/>
    <property type="project" value="InterPro"/>
</dbReference>
<dbReference type="Proteomes" id="UP000001296">
    <property type="component" value="Chromosome"/>
</dbReference>
<dbReference type="CDD" id="cd01948">
    <property type="entry name" value="EAL"/>
    <property type="match status" value="1"/>
</dbReference>
<dbReference type="SUPFAM" id="SSF141868">
    <property type="entry name" value="EAL domain-like"/>
    <property type="match status" value="1"/>
</dbReference>
<feature type="domain" description="GGDEF" evidence="3">
    <location>
        <begin position="234"/>
        <end position="367"/>
    </location>
</feature>
<dbReference type="SMART" id="SM00267">
    <property type="entry name" value="GGDEF"/>
    <property type="match status" value="1"/>
</dbReference>
<dbReference type="eggNOG" id="COG5001">
    <property type="taxonomic scope" value="Bacteria"/>
</dbReference>
<dbReference type="Pfam" id="PF00563">
    <property type="entry name" value="EAL"/>
    <property type="match status" value="1"/>
</dbReference>
<dbReference type="AlphaFoldDB" id="E0RNI3"/>
<keyword evidence="1" id="KW-0472">Membrane</keyword>
<evidence type="ECO:0000256" key="1">
    <source>
        <dbReference type="SAM" id="Phobius"/>
    </source>
</evidence>
<dbReference type="Gene3D" id="3.20.20.450">
    <property type="entry name" value="EAL domain"/>
    <property type="match status" value="1"/>
</dbReference>
<evidence type="ECO:0000313" key="4">
    <source>
        <dbReference type="EMBL" id="ADN02574.1"/>
    </source>
</evidence>
<dbReference type="Gene3D" id="3.30.70.270">
    <property type="match status" value="1"/>
</dbReference>
<dbReference type="PANTHER" id="PTHR33121:SF70">
    <property type="entry name" value="SIGNALING PROTEIN YKOW"/>
    <property type="match status" value="1"/>
</dbReference>
<feature type="transmembrane region" description="Helical" evidence="1">
    <location>
        <begin position="6"/>
        <end position="25"/>
    </location>
</feature>
<dbReference type="InterPro" id="IPR035919">
    <property type="entry name" value="EAL_sf"/>
</dbReference>
<dbReference type="InterPro" id="IPR050706">
    <property type="entry name" value="Cyclic-di-GMP_PDE-like"/>
</dbReference>
<keyword evidence="1" id="KW-1133">Transmembrane helix</keyword>
<dbReference type="PaxDb" id="665571-STHERM_c16340"/>
<dbReference type="SUPFAM" id="SSF55073">
    <property type="entry name" value="Nucleotide cyclase"/>
    <property type="match status" value="1"/>
</dbReference>
<evidence type="ECO:0008006" key="6">
    <source>
        <dbReference type="Google" id="ProtNLM"/>
    </source>
</evidence>
<protein>
    <recommendedName>
        <fullName evidence="6">Diguanylate cyclase/phosphodiesterase</fullName>
    </recommendedName>
</protein>
<organism evidence="4 5">
    <name type="scientific">Winmispira thermophila (strain ATCC 49972 / DSM 6192 / RI 19.B1)</name>
    <name type="common">Spirochaeta thermophila</name>
    <dbReference type="NCBI Taxonomy" id="665571"/>
    <lineage>
        <taxon>Bacteria</taxon>
        <taxon>Pseudomonadati</taxon>
        <taxon>Spirochaetota</taxon>
        <taxon>Spirochaetia</taxon>
        <taxon>Winmispirales</taxon>
        <taxon>Winmispiraceae</taxon>
        <taxon>Winmispira</taxon>
    </lineage>
</organism>
<feature type="transmembrane region" description="Helical" evidence="1">
    <location>
        <begin position="37"/>
        <end position="66"/>
    </location>
</feature>
<evidence type="ECO:0000313" key="5">
    <source>
        <dbReference type="Proteomes" id="UP000001296"/>
    </source>
</evidence>
<proteinExistence type="predicted"/>
<dbReference type="EMBL" id="CP001698">
    <property type="protein sequence ID" value="ADN02574.1"/>
    <property type="molecule type" value="Genomic_DNA"/>
</dbReference>
<evidence type="ECO:0000259" key="3">
    <source>
        <dbReference type="PROSITE" id="PS50887"/>
    </source>
</evidence>
<dbReference type="InterPro" id="IPR000160">
    <property type="entry name" value="GGDEF_dom"/>
</dbReference>
<dbReference type="InterPro" id="IPR001633">
    <property type="entry name" value="EAL_dom"/>
</dbReference>
<keyword evidence="1" id="KW-0812">Transmembrane</keyword>
<sequence>MSPRLRGLFAVVGLVLVGVTARYALPFLGVWVFPLMFLPLGGVLAAGVRGAGMVWGVVWVGFFLWADWRGYGGYLPSGWVWLIWGVGGSALVEYAIRLRRDRDFLLRVVEGLMEGAAHPVMVSVGGRVWVNARLCEEWMLRIEPGKGYPIESVSMLLGGGSVEEELKGILEGGEEETELEVGGRRRRVWCTRRCVAGGCVVVVVEREERREEEERVLPPVVRFQEYLASRGEGAVCAVIHLAAPSLWEVGQVYGRGVQRQVIARAMERIRSLMRPSDEVWTAGEDRFFLVAGGMGERGKVVGLLRRVLSACNRPYVVEGRRFDVVWVAGAAVYPSDSRHPARVVEVAELALEHALKEGRSYSLHEEGWEQRFRSLVVRRHELHRALERNELVLFYQPFVDKEGTVVGAEALLRWNHPDEGILSPGEFVSLLEEKSLILPLGKWVVAEVCGLWARMREQGIVLPFLSLNVAPPLLREGEFVSFCADKMAVYDIPRDVLMFELTERSFLSLAEEEGVFASLRGMGISLCVDDFGTGYSSFNYLKRCWVRAIKLDHSFVAGVPERREDVAIVQSVVRLAGDLGIVVIAEGVERREQVAFLSAQGCAVFQGFYYARPMPEEQFLLVVQERGSGRDGI</sequence>
<name>E0RNI3_WINT6</name>
<dbReference type="KEGG" id="sta:STHERM_c16340"/>
<feature type="domain" description="EAL" evidence="2">
    <location>
        <begin position="375"/>
        <end position="627"/>
    </location>
</feature>
<dbReference type="InterPro" id="IPR029787">
    <property type="entry name" value="Nucleotide_cyclase"/>
</dbReference>
<dbReference type="Pfam" id="PF00990">
    <property type="entry name" value="GGDEF"/>
    <property type="match status" value="1"/>
</dbReference>
<evidence type="ECO:0000259" key="2">
    <source>
        <dbReference type="PROSITE" id="PS50883"/>
    </source>
</evidence>